<feature type="compositionally biased region" description="Basic and acidic residues" evidence="4">
    <location>
        <begin position="707"/>
        <end position="718"/>
    </location>
</feature>
<feature type="compositionally biased region" description="Polar residues" evidence="4">
    <location>
        <begin position="819"/>
        <end position="828"/>
    </location>
</feature>
<dbReference type="GeneID" id="125775295"/>
<dbReference type="Proteomes" id="UP001652620">
    <property type="component" value="Unplaced"/>
</dbReference>
<feature type="region of interest" description="Disordered" evidence="4">
    <location>
        <begin position="1726"/>
        <end position="1754"/>
    </location>
</feature>
<feature type="compositionally biased region" description="Basic and acidic residues" evidence="4">
    <location>
        <begin position="1619"/>
        <end position="1635"/>
    </location>
</feature>
<feature type="region of interest" description="Disordered" evidence="4">
    <location>
        <begin position="1619"/>
        <end position="1639"/>
    </location>
</feature>
<feature type="region of interest" description="Disordered" evidence="4">
    <location>
        <begin position="213"/>
        <end position="293"/>
    </location>
</feature>
<feature type="region of interest" description="Disordered" evidence="4">
    <location>
        <begin position="323"/>
        <end position="387"/>
    </location>
</feature>
<evidence type="ECO:0000256" key="4">
    <source>
        <dbReference type="SAM" id="MobiDB-lite"/>
    </source>
</evidence>
<feature type="compositionally biased region" description="Basic and acidic residues" evidence="4">
    <location>
        <begin position="1167"/>
        <end position="1182"/>
    </location>
</feature>
<reference evidence="6" key="1">
    <citation type="submission" date="2025-08" db="UniProtKB">
        <authorList>
            <consortium name="RefSeq"/>
        </authorList>
    </citation>
    <scope>IDENTIFICATION</scope>
</reference>
<feature type="compositionally biased region" description="Basic and acidic residues" evidence="4">
    <location>
        <begin position="456"/>
        <end position="494"/>
    </location>
</feature>
<sequence length="1925" mass="213434">MSGKSFDDNMSFTDEQWPGTQQHHTQVSALPGVATTTITTTSISQQQKRSHDFSDSKDGFKPVTATETITTLTTTTTQIGTTLHEAVTFVGSGGISDVDAADAVVEEADWKTKGTSDPKHVTEDSGVAKSRRIDHKFEKLTTNFADIDEQASAFDANFDTMVQDDEISNLQSEFSKMSWDDSVSPTTNTLGEIGLNTPDNDIQDIATETGFEFAKSSETTPVPTGAPTSAPTGHDAPTPKPRAAKSTSPVRDIGDDLTQYQKSDDAHSITDSSEILPDLSISAPVPKPRLQMKPTDSFKNLAALVNEQSDSISLRSLDMTDDISKTDEVSTEISIKSSHARDYPTTTTITTASEDRTESLEPTSEISIDDAEGDTEKSELSEGRSKTSFYIGESSRNVIIKTTPTKPDTDIESSPEAATTKAEASEEAIEAKDVALMKEISVDSDESNDVFKEFVTMKRETDEGESKIVRQGSETRNDLLEQEPTKEKQDDTNKSCETFVVTADISQPSDEKKETILTQPLDDYESLKLSSAKSDKLDLELEKSEWETTEKGIPIAKPKVVHSPQQLSELPRALIDEQMVARTLEEAQESLNAANNELKFIVKDGKSIKESPSEFEFRSISNTLISAEKKEKTVTDESLMQKEIKEPKFLEEEYISSFIGIPDTLKETQPPSTFEPIKSYEGTFEETTKETLNKEAVITHYTQGNVDDVKEESKDEHGSLGFISTGTADDYSSMEAYAAKEEHASLGFVSTETVEDFSSMEDYYQEKIAKASFVTEGEDLRRSPEEVTKLGDTRVFSEICTEQTMKPFEEVTHRIKSETGSVDVTNRWSVPEIDQSSSSESYYKSFDKNDSRPLSSEVDNLLTQGNSSEYQTALDVSSVTREATEYISAVSTLESSSGKTISSHESMKSFDSQSETSGNLGSIDVSELSETLVASSTEPDALEAEELSRIRDLRDDDEDSDESLDIQDYSKTEQQMQKSLMKRSQEMIFKPKTEEAKPEEKHFESVMVEEFPKPKEVEKTWGLAYPMDEAKIDDGKDTDRPEDILLYHSDIRRSIDDSKLASSLDEGSILSVSMSSTSNIETVVENFEDMIGSAGSSSLTGIEGFGFPHDEQASSFHEHEDTFTMEMDSKEHSPQDSAATTPPGESRKRGHKRSESTSITGDVLKSITDKDLPAVGENKESESESDTDPYESEYTRQFRSPNERKKNKKKQAAAEMDHSFDLEKRPFTPSQLVAEVIVEDSATEEMEAEAIEEERRPSQNMQDYSNIPDITVTEDFQKSPSLEENAEGFEEKSLYKVKTQEELHKAADEPLHQQKRMDKSEETFQKLVQEQYAQKLADLQRPQAGDIDYDDYDKAPDSPDSFEMIDQPDISDDFVIIEEVAKEADEADLGGKSIKIQPTKYESKHDEDVEKIIIKSAPADPKLGSQIFRDDLNFEFEESPPTAGSSSDPQEESDSGDMTASNKRWVEMQLTDSQLRYPYDITGGVLEDIKEEDGEFEVGSSRISSFKDSFSSTPEYDAMAARRYYARGEHDDLSMNSLQEFESLEQAISLENRNKTHQGSTDSSNGSFTRRYMVRHSGSATAQGDDISISSLKEFEGLENACIEAHLIEIKAKEEAAMLSRSDDSNKSNESDRDNGASNIVVSKVTRTVTRTEVLPVQQQTIEALLKQKLEECEGRESMTKITEMSTELLEGKMKLDKQDSEKGSVDSLEINKSLDMRSSSIGSFEISKDATTRSDIDSLETDRKQPTREESIDSMENEQFDLLARFPTGETTLGEGLTTTTTTTTTTTDAEGHEHIVTQTITTTTSASGSTNLEFPTGQLHKDVSADSLCIEQTNTSSAGTTATYQTSAGNSQMSGSVTSCASSTLMEDSYPGANSSLTSSSFWSHEESTVVEDKNVLEEVLLEDAEALKRRQAQHRQEYDDQH</sequence>
<evidence type="ECO:0000256" key="2">
    <source>
        <dbReference type="ARBA" id="ARBA00023043"/>
    </source>
</evidence>
<feature type="coiled-coil region" evidence="3">
    <location>
        <begin position="577"/>
        <end position="604"/>
    </location>
</feature>
<feature type="compositionally biased region" description="Basic and acidic residues" evidence="4">
    <location>
        <begin position="1193"/>
        <end position="1204"/>
    </location>
</feature>
<proteinExistence type="predicted"/>
<feature type="region of interest" description="Disordered" evidence="4">
    <location>
        <begin position="1385"/>
        <end position="1408"/>
    </location>
</feature>
<dbReference type="PANTHER" id="PTHR24123">
    <property type="entry name" value="ANKYRIN REPEAT-CONTAINING"/>
    <property type="match status" value="1"/>
</dbReference>
<feature type="region of interest" description="Disordered" evidence="4">
    <location>
        <begin position="703"/>
        <end position="725"/>
    </location>
</feature>
<feature type="compositionally biased region" description="Basic and acidic residues" evidence="4">
    <location>
        <begin position="1727"/>
        <end position="1752"/>
    </location>
</feature>
<feature type="region of interest" description="Disordered" evidence="4">
    <location>
        <begin position="1092"/>
        <end position="1226"/>
    </location>
</feature>
<feature type="region of interest" description="Disordered" evidence="4">
    <location>
        <begin position="1300"/>
        <end position="1322"/>
    </location>
</feature>
<protein>
    <submittedName>
        <fullName evidence="6">Serine-rich adhesin for platelets-like</fullName>
    </submittedName>
</protein>
<feature type="region of interest" description="Disordered" evidence="4">
    <location>
        <begin position="1"/>
        <end position="60"/>
    </location>
</feature>
<feature type="compositionally biased region" description="Basic and acidic residues" evidence="4">
    <location>
        <begin position="1108"/>
        <end position="1134"/>
    </location>
</feature>
<dbReference type="InterPro" id="IPR051165">
    <property type="entry name" value="Multifunctional_ANK_Repeat"/>
</dbReference>
<feature type="compositionally biased region" description="Polar residues" evidence="4">
    <location>
        <begin position="216"/>
        <end position="231"/>
    </location>
</feature>
<evidence type="ECO:0000256" key="1">
    <source>
        <dbReference type="ARBA" id="ARBA00022737"/>
    </source>
</evidence>
<feature type="compositionally biased region" description="Basic and acidic residues" evidence="4">
    <location>
        <begin position="374"/>
        <end position="385"/>
    </location>
</feature>
<evidence type="ECO:0000313" key="5">
    <source>
        <dbReference type="Proteomes" id="UP001652620"/>
    </source>
</evidence>
<keyword evidence="1" id="KW-0677">Repeat</keyword>
<keyword evidence="3" id="KW-0175">Coiled coil</keyword>
<feature type="compositionally biased region" description="Low complexity" evidence="4">
    <location>
        <begin position="412"/>
        <end position="422"/>
    </location>
</feature>
<feature type="compositionally biased region" description="Basic and acidic residues" evidence="4">
    <location>
        <begin position="1215"/>
        <end position="1226"/>
    </location>
</feature>
<feature type="region of interest" description="Disordered" evidence="4">
    <location>
        <begin position="890"/>
        <end position="984"/>
    </location>
</feature>
<feature type="compositionally biased region" description="Basic and acidic residues" evidence="4">
    <location>
        <begin position="49"/>
        <end position="60"/>
    </location>
</feature>
<feature type="compositionally biased region" description="Polar residues" evidence="4">
    <location>
        <begin position="8"/>
        <end position="28"/>
    </location>
</feature>
<name>A0ABM3K8B7_BACDO</name>
<feature type="region of interest" description="Disordered" evidence="4">
    <location>
        <begin position="399"/>
        <end position="425"/>
    </location>
</feature>
<feature type="compositionally biased region" description="Polar residues" evidence="4">
    <location>
        <begin position="890"/>
        <end position="920"/>
    </location>
</feature>
<feature type="compositionally biased region" description="Low complexity" evidence="4">
    <location>
        <begin position="35"/>
        <end position="47"/>
    </location>
</feature>
<dbReference type="RefSeq" id="XP_049317724.1">
    <property type="nucleotide sequence ID" value="XM_049461767.1"/>
</dbReference>
<feature type="compositionally biased region" description="Acidic residues" evidence="4">
    <location>
        <begin position="1239"/>
        <end position="1252"/>
    </location>
</feature>
<evidence type="ECO:0000256" key="3">
    <source>
        <dbReference type="SAM" id="Coils"/>
    </source>
</evidence>
<feature type="compositionally biased region" description="Polar residues" evidence="4">
    <location>
        <begin position="928"/>
        <end position="938"/>
    </location>
</feature>
<dbReference type="PANTHER" id="PTHR24123:SF141">
    <property type="entry name" value="ANKYRIN 2, ISOFORM U"/>
    <property type="match status" value="1"/>
</dbReference>
<evidence type="ECO:0000313" key="6">
    <source>
        <dbReference type="RefSeq" id="XP_049317724.1"/>
    </source>
</evidence>
<feature type="region of interest" description="Disordered" evidence="4">
    <location>
        <begin position="1339"/>
        <end position="1369"/>
    </location>
</feature>
<feature type="region of interest" description="Disordered" evidence="4">
    <location>
        <begin position="1239"/>
        <end position="1265"/>
    </location>
</feature>
<feature type="compositionally biased region" description="Polar residues" evidence="4">
    <location>
        <begin position="852"/>
        <end position="878"/>
    </location>
</feature>
<feature type="compositionally biased region" description="Acidic residues" evidence="4">
    <location>
        <begin position="955"/>
        <end position="965"/>
    </location>
</feature>
<accession>A0ABM3K8B7</accession>
<keyword evidence="5" id="KW-1185">Reference proteome</keyword>
<feature type="region of interest" description="Disordered" evidence="4">
    <location>
        <begin position="456"/>
        <end position="495"/>
    </location>
</feature>
<feature type="region of interest" description="Disordered" evidence="4">
    <location>
        <begin position="819"/>
        <end position="878"/>
    </location>
</feature>
<feature type="region of interest" description="Disordered" evidence="4">
    <location>
        <begin position="1422"/>
        <end position="1464"/>
    </location>
</feature>
<organism evidence="5 6">
    <name type="scientific">Bactrocera dorsalis</name>
    <name type="common">Oriental fruit fly</name>
    <name type="synonym">Dacus dorsalis</name>
    <dbReference type="NCBI Taxonomy" id="27457"/>
    <lineage>
        <taxon>Eukaryota</taxon>
        <taxon>Metazoa</taxon>
        <taxon>Ecdysozoa</taxon>
        <taxon>Arthropoda</taxon>
        <taxon>Hexapoda</taxon>
        <taxon>Insecta</taxon>
        <taxon>Pterygota</taxon>
        <taxon>Neoptera</taxon>
        <taxon>Endopterygota</taxon>
        <taxon>Diptera</taxon>
        <taxon>Brachycera</taxon>
        <taxon>Muscomorpha</taxon>
        <taxon>Tephritoidea</taxon>
        <taxon>Tephritidae</taxon>
        <taxon>Bactrocera</taxon>
        <taxon>Bactrocera</taxon>
    </lineage>
</organism>
<keyword evidence="2" id="KW-0040">ANK repeat</keyword>
<gene>
    <name evidence="6" type="primary">LOC125775295</name>
</gene>